<keyword evidence="2" id="KW-1185">Reference proteome</keyword>
<dbReference type="Proteomes" id="UP000410492">
    <property type="component" value="Unassembled WGS sequence"/>
</dbReference>
<name>A0A653DEG7_CALMS</name>
<dbReference type="EMBL" id="CAACVG010011662">
    <property type="protein sequence ID" value="VEN58595.1"/>
    <property type="molecule type" value="Genomic_DNA"/>
</dbReference>
<evidence type="ECO:0000313" key="1">
    <source>
        <dbReference type="EMBL" id="VEN58595.1"/>
    </source>
</evidence>
<protein>
    <submittedName>
        <fullName evidence="1">Uncharacterized protein</fullName>
    </submittedName>
</protein>
<sequence length="57" mass="6726">MSNHSELFHKKLDDYYSDRNKKKPWNIAELTEVAAGILRAKQNSGKKPRRQYHLLSL</sequence>
<gene>
    <name evidence="1" type="ORF">CALMAC_LOCUS16910</name>
</gene>
<accession>A0A653DEG7</accession>
<organism evidence="1 2">
    <name type="scientific">Callosobruchus maculatus</name>
    <name type="common">Southern cowpea weevil</name>
    <name type="synonym">Pulse bruchid</name>
    <dbReference type="NCBI Taxonomy" id="64391"/>
    <lineage>
        <taxon>Eukaryota</taxon>
        <taxon>Metazoa</taxon>
        <taxon>Ecdysozoa</taxon>
        <taxon>Arthropoda</taxon>
        <taxon>Hexapoda</taxon>
        <taxon>Insecta</taxon>
        <taxon>Pterygota</taxon>
        <taxon>Neoptera</taxon>
        <taxon>Endopterygota</taxon>
        <taxon>Coleoptera</taxon>
        <taxon>Polyphaga</taxon>
        <taxon>Cucujiformia</taxon>
        <taxon>Chrysomeloidea</taxon>
        <taxon>Chrysomelidae</taxon>
        <taxon>Bruchinae</taxon>
        <taxon>Bruchini</taxon>
        <taxon>Callosobruchus</taxon>
    </lineage>
</organism>
<proteinExistence type="predicted"/>
<reference evidence="1 2" key="1">
    <citation type="submission" date="2019-01" db="EMBL/GenBank/DDBJ databases">
        <authorList>
            <person name="Sayadi A."/>
        </authorList>
    </citation>
    <scope>NUCLEOTIDE SEQUENCE [LARGE SCALE GENOMIC DNA]</scope>
</reference>
<evidence type="ECO:0000313" key="2">
    <source>
        <dbReference type="Proteomes" id="UP000410492"/>
    </source>
</evidence>
<dbReference type="AlphaFoldDB" id="A0A653DEG7"/>